<dbReference type="InterPro" id="IPR014748">
    <property type="entry name" value="Enoyl-CoA_hydra_C"/>
</dbReference>
<comment type="similarity">
    <text evidence="1">Belongs to the enoyl-CoA hydratase/isomerase family.</text>
</comment>
<dbReference type="SUPFAM" id="SSF52096">
    <property type="entry name" value="ClpP/crotonase"/>
    <property type="match status" value="1"/>
</dbReference>
<name>A0A6J7RMW4_9ZZZZ</name>
<evidence type="ECO:0000256" key="3">
    <source>
        <dbReference type="SAM" id="MobiDB-lite"/>
    </source>
</evidence>
<dbReference type="PANTHER" id="PTHR11941:SF133">
    <property type="entry name" value="1,2-EPOXYPHENYLACETYL-COA ISOMERASE"/>
    <property type="match status" value="1"/>
</dbReference>
<dbReference type="InterPro" id="IPR001753">
    <property type="entry name" value="Enoyl-CoA_hydra/iso"/>
</dbReference>
<evidence type="ECO:0000256" key="1">
    <source>
        <dbReference type="ARBA" id="ARBA00005254"/>
    </source>
</evidence>
<dbReference type="CDD" id="cd06558">
    <property type="entry name" value="crotonase-like"/>
    <property type="match status" value="1"/>
</dbReference>
<dbReference type="GO" id="GO:0016829">
    <property type="term" value="F:lyase activity"/>
    <property type="evidence" value="ECO:0007669"/>
    <property type="project" value="UniProtKB-KW"/>
</dbReference>
<gene>
    <name evidence="4" type="ORF">UFOPK3427_00247</name>
    <name evidence="5" type="ORF">UFOPK4112_01558</name>
</gene>
<evidence type="ECO:0000256" key="2">
    <source>
        <dbReference type="ARBA" id="ARBA00023239"/>
    </source>
</evidence>
<dbReference type="InterPro" id="IPR018376">
    <property type="entry name" value="Enoyl-CoA_hyd/isom_CS"/>
</dbReference>
<organism evidence="5">
    <name type="scientific">freshwater metagenome</name>
    <dbReference type="NCBI Taxonomy" id="449393"/>
    <lineage>
        <taxon>unclassified sequences</taxon>
        <taxon>metagenomes</taxon>
        <taxon>ecological metagenomes</taxon>
    </lineage>
</organism>
<accession>A0A6J7RMW4</accession>
<evidence type="ECO:0000313" key="4">
    <source>
        <dbReference type="EMBL" id="CAB4862044.1"/>
    </source>
</evidence>
<feature type="region of interest" description="Disordered" evidence="3">
    <location>
        <begin position="67"/>
        <end position="87"/>
    </location>
</feature>
<proteinExistence type="inferred from homology"/>
<dbReference type="PANTHER" id="PTHR11941">
    <property type="entry name" value="ENOYL-COA HYDRATASE-RELATED"/>
    <property type="match status" value="1"/>
</dbReference>
<dbReference type="GO" id="GO:0006635">
    <property type="term" value="P:fatty acid beta-oxidation"/>
    <property type="evidence" value="ECO:0007669"/>
    <property type="project" value="TreeGrafter"/>
</dbReference>
<sequence>MSEEVQLTRKIEDGILWLTIDRADAGNSLTADMRDQLAAWFEEASSDLHVRSIVLTGAGEKAFCTGADLRSQRPGPPRPEGAPERATGDVARLIQQGWQRLVVSILDCEKPVIGSINGTAAGGGMHLALACDLVIASETAKFIEAFIRRGIAPDAAGAWLLTRLVGIQRAKELFFLGEDVSAQRALSLGLINYVVPGASLHAETLALASRLASAPTRAIAITKALTNRSLDVDRATALLDEAWGQELVTTTEDMKEGVAAFVERRDPKFRGY</sequence>
<protein>
    <submittedName>
        <fullName evidence="5">Unannotated protein</fullName>
    </submittedName>
</protein>
<dbReference type="InterPro" id="IPR029045">
    <property type="entry name" value="ClpP/crotonase-like_dom_sf"/>
</dbReference>
<dbReference type="Gene3D" id="1.10.12.10">
    <property type="entry name" value="Lyase 2-enoyl-coa Hydratase, Chain A, domain 2"/>
    <property type="match status" value="1"/>
</dbReference>
<evidence type="ECO:0000313" key="5">
    <source>
        <dbReference type="EMBL" id="CAB5030179.1"/>
    </source>
</evidence>
<dbReference type="AlphaFoldDB" id="A0A6J7RMW4"/>
<keyword evidence="2" id="KW-0456">Lyase</keyword>
<dbReference type="Pfam" id="PF00378">
    <property type="entry name" value="ECH_1"/>
    <property type="match status" value="1"/>
</dbReference>
<dbReference type="PROSITE" id="PS00166">
    <property type="entry name" value="ENOYL_COA_HYDRATASE"/>
    <property type="match status" value="1"/>
</dbReference>
<dbReference type="EMBL" id="CAFBPM010000020">
    <property type="protein sequence ID" value="CAB5030179.1"/>
    <property type="molecule type" value="Genomic_DNA"/>
</dbReference>
<dbReference type="Gene3D" id="3.90.226.10">
    <property type="entry name" value="2-enoyl-CoA Hydratase, Chain A, domain 1"/>
    <property type="match status" value="1"/>
</dbReference>
<reference evidence="5" key="1">
    <citation type="submission" date="2020-05" db="EMBL/GenBank/DDBJ databases">
        <authorList>
            <person name="Chiriac C."/>
            <person name="Salcher M."/>
            <person name="Ghai R."/>
            <person name="Kavagutti S V."/>
        </authorList>
    </citation>
    <scope>NUCLEOTIDE SEQUENCE</scope>
</reference>
<dbReference type="EMBL" id="CAFBLT010000001">
    <property type="protein sequence ID" value="CAB4862044.1"/>
    <property type="molecule type" value="Genomic_DNA"/>
</dbReference>